<dbReference type="InterPro" id="IPR001387">
    <property type="entry name" value="Cro/C1-type_HTH"/>
</dbReference>
<evidence type="ECO:0000256" key="1">
    <source>
        <dbReference type="ARBA" id="ARBA00023125"/>
    </source>
</evidence>
<dbReference type="CDD" id="cd00093">
    <property type="entry name" value="HTH_XRE"/>
    <property type="match status" value="1"/>
</dbReference>
<dbReference type="SUPFAM" id="SSF51182">
    <property type="entry name" value="RmlC-like cupins"/>
    <property type="match status" value="1"/>
</dbReference>
<dbReference type="Gene3D" id="2.60.120.10">
    <property type="entry name" value="Jelly Rolls"/>
    <property type="match status" value="1"/>
</dbReference>
<dbReference type="InterPro" id="IPR011051">
    <property type="entry name" value="RmlC_Cupin_sf"/>
</dbReference>
<dbReference type="InterPro" id="IPR014710">
    <property type="entry name" value="RmlC-like_jellyroll"/>
</dbReference>
<dbReference type="RefSeq" id="WP_203241583.1">
    <property type="nucleotide sequence ID" value="NZ_CANKZB010000002.1"/>
</dbReference>
<dbReference type="InterPro" id="IPR050807">
    <property type="entry name" value="TransReg_Diox_bact_type"/>
</dbReference>
<dbReference type="Proteomes" id="UP000732193">
    <property type="component" value="Unassembled WGS sequence"/>
</dbReference>
<organism evidence="3 4">
    <name type="scientific">Sulfitobacter geojensis</name>
    <dbReference type="NCBI Taxonomy" id="1342299"/>
    <lineage>
        <taxon>Bacteria</taxon>
        <taxon>Pseudomonadati</taxon>
        <taxon>Pseudomonadota</taxon>
        <taxon>Alphaproteobacteria</taxon>
        <taxon>Rhodobacterales</taxon>
        <taxon>Roseobacteraceae</taxon>
        <taxon>Sulfitobacter</taxon>
    </lineage>
</organism>
<accession>A0AAE2VXF7</accession>
<dbReference type="PANTHER" id="PTHR46797">
    <property type="entry name" value="HTH-TYPE TRANSCRIPTIONAL REGULATOR"/>
    <property type="match status" value="1"/>
</dbReference>
<evidence type="ECO:0000259" key="2">
    <source>
        <dbReference type="PROSITE" id="PS50943"/>
    </source>
</evidence>
<dbReference type="SMART" id="SM00530">
    <property type="entry name" value="HTH_XRE"/>
    <property type="match status" value="1"/>
</dbReference>
<dbReference type="PANTHER" id="PTHR46797:SF11">
    <property type="entry name" value="HTH-TYPE TRANSCRIPTIONAL REGULATOR PUUR"/>
    <property type="match status" value="1"/>
</dbReference>
<dbReference type="Pfam" id="PF01381">
    <property type="entry name" value="HTH_3"/>
    <property type="match status" value="1"/>
</dbReference>
<dbReference type="InterPro" id="IPR010982">
    <property type="entry name" value="Lambda_DNA-bd_dom_sf"/>
</dbReference>
<proteinExistence type="predicted"/>
<dbReference type="GO" id="GO:0003677">
    <property type="term" value="F:DNA binding"/>
    <property type="evidence" value="ECO:0007669"/>
    <property type="project" value="UniProtKB-KW"/>
</dbReference>
<name>A0AAE2VXF7_9RHOB</name>
<keyword evidence="4" id="KW-1185">Reference proteome</keyword>
<feature type="domain" description="HTH cro/C1-type" evidence="2">
    <location>
        <begin position="7"/>
        <end position="61"/>
    </location>
</feature>
<comment type="caution">
    <text evidence="3">The sequence shown here is derived from an EMBL/GenBank/DDBJ whole genome shotgun (WGS) entry which is preliminary data.</text>
</comment>
<dbReference type="Pfam" id="PF07883">
    <property type="entry name" value="Cupin_2"/>
    <property type="match status" value="1"/>
</dbReference>
<dbReference type="Gene3D" id="1.10.260.40">
    <property type="entry name" value="lambda repressor-like DNA-binding domains"/>
    <property type="match status" value="1"/>
</dbReference>
<protein>
    <submittedName>
        <fullName evidence="3">Cupin domain-containing protein</fullName>
    </submittedName>
</protein>
<sequence length="184" mass="19934">MNIGKRLQELRKAHGLSQRELAARAGLTNGTISLIEQNKTSPSVASLKSLLDAIPMSIAEFFANLEEEPQPTYFYKADEFIEIAPQSDGPAVSLRQLGNASTHALQILDETYPPLADTGPQSLSHTGEEAGIVISGEIEITVADQVKVLKAGEGYLFDSRLPHRFRNISDAPCKIISACTPPTF</sequence>
<dbReference type="GO" id="GO:0005829">
    <property type="term" value="C:cytosol"/>
    <property type="evidence" value="ECO:0007669"/>
    <property type="project" value="TreeGrafter"/>
</dbReference>
<reference evidence="3 4" key="1">
    <citation type="submission" date="2021-01" db="EMBL/GenBank/DDBJ databases">
        <title>Diatom-associated Roseobacters Show Island Model of Population Structure.</title>
        <authorList>
            <person name="Qu L."/>
            <person name="Feng X."/>
            <person name="Chen Y."/>
            <person name="Li L."/>
            <person name="Wang X."/>
            <person name="Hu Z."/>
            <person name="Wang H."/>
            <person name="Luo H."/>
        </authorList>
    </citation>
    <scope>NUCLEOTIDE SEQUENCE [LARGE SCALE GENOMIC DNA]</scope>
    <source>
        <strain evidence="3 4">TR60-84</strain>
    </source>
</reference>
<dbReference type="EMBL" id="JAFBRM010000001">
    <property type="protein sequence ID" value="MBM1713152.1"/>
    <property type="molecule type" value="Genomic_DNA"/>
</dbReference>
<evidence type="ECO:0000313" key="4">
    <source>
        <dbReference type="Proteomes" id="UP000732193"/>
    </source>
</evidence>
<dbReference type="AlphaFoldDB" id="A0AAE2VXF7"/>
<dbReference type="PROSITE" id="PS50943">
    <property type="entry name" value="HTH_CROC1"/>
    <property type="match status" value="1"/>
</dbReference>
<dbReference type="SUPFAM" id="SSF47413">
    <property type="entry name" value="lambda repressor-like DNA-binding domains"/>
    <property type="match status" value="1"/>
</dbReference>
<dbReference type="CDD" id="cd02209">
    <property type="entry name" value="cupin_XRE_C"/>
    <property type="match status" value="1"/>
</dbReference>
<dbReference type="GO" id="GO:0003700">
    <property type="term" value="F:DNA-binding transcription factor activity"/>
    <property type="evidence" value="ECO:0007669"/>
    <property type="project" value="TreeGrafter"/>
</dbReference>
<dbReference type="InterPro" id="IPR013096">
    <property type="entry name" value="Cupin_2"/>
</dbReference>
<evidence type="ECO:0000313" key="3">
    <source>
        <dbReference type="EMBL" id="MBM1713152.1"/>
    </source>
</evidence>
<gene>
    <name evidence="3" type="ORF">JQV55_06225</name>
</gene>
<keyword evidence="1" id="KW-0238">DNA-binding</keyword>